<dbReference type="Proteomes" id="UP000245908">
    <property type="component" value="Unassembled WGS sequence"/>
</dbReference>
<name>A0A2T9WPE2_NANST</name>
<proteinExistence type="predicted"/>
<dbReference type="Pfam" id="PF24026">
    <property type="entry name" value="DUF7337"/>
    <property type="match status" value="1"/>
</dbReference>
<dbReference type="Gene3D" id="3.30.2310.20">
    <property type="entry name" value="RelE-like"/>
    <property type="match status" value="1"/>
</dbReference>
<sequence length="143" mass="17200">MSILLHRTYRIFILDDNDLIDYERVKNNIKFFEKWIKDLKKDLNRQYKIIFDRLESLKGLRGEIEKLKGEIKIGNLSIPLYSDRVNKSIRIIFSIVNNTNIIIVWGIGYHEEAYRDILRRAESFIKNHKELILNFLGIKTIYR</sequence>
<dbReference type="InterPro" id="IPR055761">
    <property type="entry name" value="DUF7337"/>
</dbReference>
<evidence type="ECO:0000313" key="1">
    <source>
        <dbReference type="EMBL" id="PVU69695.1"/>
    </source>
</evidence>
<dbReference type="EMBL" id="QEFH01000045">
    <property type="protein sequence ID" value="PVU69695.1"/>
    <property type="molecule type" value="Genomic_DNA"/>
</dbReference>
<accession>A0A2T9WPE2</accession>
<dbReference type="SUPFAM" id="SSF143011">
    <property type="entry name" value="RelE-like"/>
    <property type="match status" value="1"/>
</dbReference>
<gene>
    <name evidence="1" type="ORF">DDW05_03340</name>
</gene>
<protein>
    <submittedName>
        <fullName evidence="1">Uncharacterized protein</fullName>
    </submittedName>
</protein>
<organism evidence="1 2">
    <name type="scientific">Nanobsidianus stetteri</name>
    <dbReference type="NCBI Taxonomy" id="1294122"/>
    <lineage>
        <taxon>Archaea</taxon>
        <taxon>Nanobdellota</taxon>
        <taxon>Candidatus Nanoarchaeia</taxon>
        <taxon>Nanoarchaeales</taxon>
        <taxon>Nanopusillaceae</taxon>
        <taxon>Candidatus Nanobsidianus</taxon>
    </lineage>
</organism>
<reference evidence="1 2" key="1">
    <citation type="journal article" date="2015" name="Appl. Environ. Microbiol.">
        <title>Nanoarchaeota, Their Sulfolobales Host, and Nanoarchaeota Virus Distribution across Yellowstone National Park Hot Springs.</title>
        <authorList>
            <person name="Munson-McGee J.H."/>
            <person name="Field E.K."/>
            <person name="Bateson M."/>
            <person name="Rooney C."/>
            <person name="Stepanauskas R."/>
            <person name="Young M.J."/>
        </authorList>
    </citation>
    <scope>NUCLEOTIDE SEQUENCE [LARGE SCALE GENOMIC DNA]</scope>
    <source>
        <strain evidence="1">SCGC AB-777_O03</strain>
    </source>
</reference>
<comment type="caution">
    <text evidence="1">The sequence shown here is derived from an EMBL/GenBank/DDBJ whole genome shotgun (WGS) entry which is preliminary data.</text>
</comment>
<dbReference type="AlphaFoldDB" id="A0A2T9WPE2"/>
<evidence type="ECO:0000313" key="2">
    <source>
        <dbReference type="Proteomes" id="UP000245908"/>
    </source>
</evidence>
<dbReference type="InterPro" id="IPR035093">
    <property type="entry name" value="RelE/ParE_toxin_dom_sf"/>
</dbReference>